<dbReference type="InterPro" id="IPR007168">
    <property type="entry name" value="Phageshock_PspC_N"/>
</dbReference>
<keyword evidence="3 6" id="KW-0812">Transmembrane</keyword>
<organism evidence="8">
    <name type="scientific">Candidatus Fermentithermobacillus carboniphilus</name>
    <dbReference type="NCBI Taxonomy" id="3085328"/>
    <lineage>
        <taxon>Bacteria</taxon>
        <taxon>Bacillati</taxon>
        <taxon>Bacillota</taxon>
        <taxon>Candidatus Fermentithermobacillia</taxon>
        <taxon>Candidatus Fermentithermobacillales</taxon>
        <taxon>Candidatus Fermentithermobacillaceae</taxon>
        <taxon>Candidatus Fermentithermobacillus</taxon>
    </lineage>
</organism>
<protein>
    <submittedName>
        <fullName evidence="8">PspC domain-containing protein</fullName>
    </submittedName>
</protein>
<keyword evidence="5 6" id="KW-0472">Membrane</keyword>
<comment type="subcellular location">
    <subcellularLocation>
        <location evidence="1">Cell membrane</location>
        <topology evidence="1">Single-pass membrane protein</topology>
    </subcellularLocation>
</comment>
<keyword evidence="2" id="KW-1003">Cell membrane</keyword>
<dbReference type="PANTHER" id="PTHR33885">
    <property type="entry name" value="PHAGE SHOCK PROTEIN C"/>
    <property type="match status" value="1"/>
</dbReference>
<name>A0AAT9L9C8_9FIRM</name>
<dbReference type="PANTHER" id="PTHR33885:SF3">
    <property type="entry name" value="PHAGE SHOCK PROTEIN C"/>
    <property type="match status" value="1"/>
</dbReference>
<dbReference type="GO" id="GO:0005886">
    <property type="term" value="C:plasma membrane"/>
    <property type="evidence" value="ECO:0007669"/>
    <property type="project" value="UniProtKB-SubCell"/>
</dbReference>
<evidence type="ECO:0000256" key="4">
    <source>
        <dbReference type="ARBA" id="ARBA00022989"/>
    </source>
</evidence>
<reference evidence="8" key="1">
    <citation type="submission" date="2020-10" db="EMBL/GenBank/DDBJ databases">
        <authorList>
            <person name="Kadnikov V."/>
            <person name="Beletsky A.V."/>
            <person name="Mardanov A.V."/>
            <person name="Karnachuk O.V."/>
            <person name="Ravin N.V."/>
        </authorList>
    </citation>
    <scope>NUCLEOTIDE SEQUENCE</scope>
    <source>
        <strain evidence="8">Bu02</strain>
    </source>
</reference>
<reference evidence="8" key="2">
    <citation type="journal article" date="2023" name="Biology">
        <title>Prokaryotic Life Associated with Coal-Fire Gas Vents Revealed by Metagenomics.</title>
        <authorList>
            <person name="Kadnikov V.V."/>
            <person name="Mardanov A.V."/>
            <person name="Beletsky A.V."/>
            <person name="Karnachuk O.V."/>
            <person name="Ravin N.V."/>
        </authorList>
    </citation>
    <scope>NUCLEOTIDE SEQUENCE</scope>
    <source>
        <strain evidence="8">Bu02</strain>
    </source>
</reference>
<dbReference type="EMBL" id="CP062796">
    <property type="protein sequence ID" value="QUL97639.1"/>
    <property type="molecule type" value="Genomic_DNA"/>
</dbReference>
<dbReference type="KEGG" id="fcz:IMF26_05795"/>
<feature type="transmembrane region" description="Helical" evidence="6">
    <location>
        <begin position="34"/>
        <end position="58"/>
    </location>
</feature>
<evidence type="ECO:0000256" key="6">
    <source>
        <dbReference type="SAM" id="Phobius"/>
    </source>
</evidence>
<evidence type="ECO:0000256" key="1">
    <source>
        <dbReference type="ARBA" id="ARBA00004162"/>
    </source>
</evidence>
<sequence length="64" mass="7001">MEKKLYRSRTKKMIAGVCGGIAEYLNIDETVVRLGVALATVMTGIFPGVILYFIAAIIMPERPA</sequence>
<evidence type="ECO:0000256" key="2">
    <source>
        <dbReference type="ARBA" id="ARBA00022475"/>
    </source>
</evidence>
<proteinExistence type="predicted"/>
<dbReference type="InterPro" id="IPR052027">
    <property type="entry name" value="PspC"/>
</dbReference>
<keyword evidence="4 6" id="KW-1133">Transmembrane helix</keyword>
<evidence type="ECO:0000256" key="3">
    <source>
        <dbReference type="ARBA" id="ARBA00022692"/>
    </source>
</evidence>
<dbReference type="AlphaFoldDB" id="A0AAT9L9C8"/>
<evidence type="ECO:0000259" key="7">
    <source>
        <dbReference type="Pfam" id="PF04024"/>
    </source>
</evidence>
<gene>
    <name evidence="8" type="ORF">IMF26_05795</name>
</gene>
<evidence type="ECO:0000256" key="5">
    <source>
        <dbReference type="ARBA" id="ARBA00023136"/>
    </source>
</evidence>
<dbReference type="Pfam" id="PF04024">
    <property type="entry name" value="PspC"/>
    <property type="match status" value="1"/>
</dbReference>
<evidence type="ECO:0000313" key="8">
    <source>
        <dbReference type="EMBL" id="QUL97639.1"/>
    </source>
</evidence>
<feature type="domain" description="Phage shock protein PspC N-terminal" evidence="7">
    <location>
        <begin position="3"/>
        <end position="61"/>
    </location>
</feature>
<accession>A0AAT9L9C8</accession>